<keyword evidence="3" id="KW-1185">Reference proteome</keyword>
<evidence type="ECO:0000313" key="3">
    <source>
        <dbReference type="Proteomes" id="UP000322838"/>
    </source>
</evidence>
<name>A0A5C2H1Y0_9CAUD</name>
<evidence type="ECO:0000313" key="2">
    <source>
        <dbReference type="EMBL" id="QEP29800.1"/>
    </source>
</evidence>
<protein>
    <submittedName>
        <fullName evidence="2">Uncharacterized protein</fullName>
    </submittedName>
</protein>
<organism evidence="2 3">
    <name type="scientific">Sinorhizobium phage ort11</name>
    <dbReference type="NCBI Taxonomy" id="2599764"/>
    <lineage>
        <taxon>Viruses</taxon>
        <taxon>Duplodnaviria</taxon>
        <taxon>Heunggongvirae</taxon>
        <taxon>Uroviricota</taxon>
        <taxon>Caudoviricetes</taxon>
        <taxon>Schitoviridae</taxon>
        <taxon>Huelvavirus</taxon>
        <taxon>Huelvavirus ort11</taxon>
    </lineage>
</organism>
<proteinExistence type="predicted"/>
<feature type="coiled-coil region" evidence="1">
    <location>
        <begin position="63"/>
        <end position="108"/>
    </location>
</feature>
<reference evidence="3" key="1">
    <citation type="submission" date="2019-07" db="EMBL/GenBank/DDBJ databases">
        <authorList>
            <person name="Cubo M.T."/>
            <person name="Espuny M.D.R."/>
            <person name="Balsanelli E."/>
        </authorList>
    </citation>
    <scope>NUCLEOTIDE SEQUENCE [LARGE SCALE GENOMIC DNA]</scope>
</reference>
<evidence type="ECO:0000256" key="1">
    <source>
        <dbReference type="SAM" id="Coils"/>
    </source>
</evidence>
<dbReference type="EMBL" id="MN228696">
    <property type="protein sequence ID" value="QEP29800.1"/>
    <property type="molecule type" value="Genomic_DNA"/>
</dbReference>
<dbReference type="Proteomes" id="UP000322838">
    <property type="component" value="Segment"/>
</dbReference>
<sequence>MANLRTTVTSLLGSIQTTADSASKLIDSSSRGIDMLDSYIQQAQWKQKRSHIAERDQFEQDLIREYTERNADAERKIQTKLDSDQVYAAMYKSNMDRLTEKLNALNSEK</sequence>
<accession>A0A5C2H1Y0</accession>
<keyword evidence="1" id="KW-0175">Coiled coil</keyword>
<gene>
    <name evidence="2" type="ORF">Smphiort11_002</name>
</gene>